<accession>A0A2A4JWY4</accession>
<protein>
    <recommendedName>
        <fullName evidence="1">Dynein attachment factor N-terminal domain-containing protein</fullName>
    </recommendedName>
</protein>
<dbReference type="InterPro" id="IPR031733">
    <property type="entry name" value="Dynein_attach_N"/>
</dbReference>
<dbReference type="GO" id="GO:0005576">
    <property type="term" value="C:extracellular region"/>
    <property type="evidence" value="ECO:0007669"/>
    <property type="project" value="GOC"/>
</dbReference>
<dbReference type="AlphaFoldDB" id="A0A2A4JWY4"/>
<dbReference type="PANTHER" id="PTHR28572:SF1">
    <property type="entry name" value="COILED-COIL DOMAIN-CONTAINING PROTEIN 103"/>
    <property type="match status" value="1"/>
</dbReference>
<name>A0A2A4JWY4_HELVI</name>
<organism evidence="2">
    <name type="scientific">Heliothis virescens</name>
    <name type="common">Tobacco budworm moth</name>
    <dbReference type="NCBI Taxonomy" id="7102"/>
    <lineage>
        <taxon>Eukaryota</taxon>
        <taxon>Metazoa</taxon>
        <taxon>Ecdysozoa</taxon>
        <taxon>Arthropoda</taxon>
        <taxon>Hexapoda</taxon>
        <taxon>Insecta</taxon>
        <taxon>Pterygota</taxon>
        <taxon>Neoptera</taxon>
        <taxon>Endopterygota</taxon>
        <taxon>Lepidoptera</taxon>
        <taxon>Glossata</taxon>
        <taxon>Ditrysia</taxon>
        <taxon>Noctuoidea</taxon>
        <taxon>Noctuidae</taxon>
        <taxon>Heliothinae</taxon>
        <taxon>Heliothis</taxon>
    </lineage>
</organism>
<comment type="caution">
    <text evidence="2">The sequence shown here is derived from an EMBL/GenBank/DDBJ whole genome shotgun (WGS) entry which is preliminary data.</text>
</comment>
<dbReference type="Pfam" id="PF15867">
    <property type="entry name" value="Dynein_attach_N"/>
    <property type="match status" value="1"/>
</dbReference>
<feature type="domain" description="Dynein attachment factor N-terminal" evidence="1">
    <location>
        <begin position="8"/>
        <end position="72"/>
    </location>
</feature>
<evidence type="ECO:0000313" key="2">
    <source>
        <dbReference type="EMBL" id="PCG75920.1"/>
    </source>
</evidence>
<dbReference type="STRING" id="7102.A0A2A4JWY4"/>
<proteinExistence type="predicted"/>
<gene>
    <name evidence="2" type="ORF">B5V51_10711</name>
</gene>
<dbReference type="InterPro" id="IPR042422">
    <property type="entry name" value="CC103"/>
</dbReference>
<dbReference type="GO" id="GO:0003351">
    <property type="term" value="P:epithelial cilium movement involved in extracellular fluid movement"/>
    <property type="evidence" value="ECO:0007669"/>
    <property type="project" value="TreeGrafter"/>
</dbReference>
<evidence type="ECO:0000259" key="1">
    <source>
        <dbReference type="Pfam" id="PF15867"/>
    </source>
</evidence>
<sequence length="89" mass="10503">MEPLKVEDFDDIDAQLTASVEEDKKYWKVNSVKCDAIQTAKTYEEFADRVAAAHLNPLGQCDYKKRCNRKWNQYATDERKPDDEYEYTD</sequence>
<reference evidence="2" key="1">
    <citation type="submission" date="2017-09" db="EMBL/GenBank/DDBJ databases">
        <title>Contemporary evolution of a Lepidopteran species, Heliothis virescens, in response to modern agricultural practices.</title>
        <authorList>
            <person name="Fritz M.L."/>
            <person name="Deyonke A.M."/>
            <person name="Papanicolaou A."/>
            <person name="Micinski S."/>
            <person name="Westbrook J."/>
            <person name="Gould F."/>
        </authorList>
    </citation>
    <scope>NUCLEOTIDE SEQUENCE [LARGE SCALE GENOMIC DNA]</scope>
    <source>
        <strain evidence="2">HvINT-</strain>
        <tissue evidence="2">Whole body</tissue>
    </source>
</reference>
<dbReference type="PANTHER" id="PTHR28572">
    <property type="entry name" value="COILED-COIL DOMAIN-CONTAINING PROTEIN 103"/>
    <property type="match status" value="1"/>
</dbReference>
<dbReference type="GO" id="GO:0036159">
    <property type="term" value="P:inner dynein arm assembly"/>
    <property type="evidence" value="ECO:0007669"/>
    <property type="project" value="TreeGrafter"/>
</dbReference>
<dbReference type="GO" id="GO:0036157">
    <property type="term" value="C:outer dynein arm"/>
    <property type="evidence" value="ECO:0007669"/>
    <property type="project" value="InterPro"/>
</dbReference>
<dbReference type="EMBL" id="NWSH01000515">
    <property type="protein sequence ID" value="PCG75920.1"/>
    <property type="molecule type" value="Genomic_DNA"/>
</dbReference>
<dbReference type="GO" id="GO:0007368">
    <property type="term" value="P:determination of left/right symmetry"/>
    <property type="evidence" value="ECO:0007669"/>
    <property type="project" value="TreeGrafter"/>
</dbReference>